<dbReference type="CDD" id="cd01518">
    <property type="entry name" value="RHOD_YceA"/>
    <property type="match status" value="1"/>
</dbReference>
<comment type="similarity">
    <text evidence="1">Belongs to the pseudouridine synthase RluA family.</text>
</comment>
<dbReference type="AlphaFoldDB" id="A0A829YB24"/>
<keyword evidence="2" id="KW-0819">tRNA processing</keyword>
<dbReference type="GO" id="GO:0006400">
    <property type="term" value="P:tRNA modification"/>
    <property type="evidence" value="ECO:0007669"/>
    <property type="project" value="UniProtKB-UniRule"/>
</dbReference>
<dbReference type="InterPro" id="IPR006145">
    <property type="entry name" value="PsdUridine_synth_RsuA/RluA"/>
</dbReference>
<dbReference type="PROSITE" id="PS50206">
    <property type="entry name" value="RHODANESE_3"/>
    <property type="match status" value="1"/>
</dbReference>
<accession>A0A829YB24</accession>
<comment type="caution">
    <text evidence="5">The sequence shown here is derived from an EMBL/GenBank/DDBJ whole genome shotgun (WGS) entry which is preliminary data.</text>
</comment>
<evidence type="ECO:0000256" key="2">
    <source>
        <dbReference type="HAMAP-Rule" id="MF_00469"/>
    </source>
</evidence>
<dbReference type="Gene3D" id="3.30.70.100">
    <property type="match status" value="1"/>
</dbReference>
<dbReference type="GO" id="GO:0016705">
    <property type="term" value="F:oxidoreductase activity, acting on paired donors, with incorporation or reduction of molecular oxygen"/>
    <property type="evidence" value="ECO:0007669"/>
    <property type="project" value="UniProtKB-UniRule"/>
</dbReference>
<dbReference type="CDD" id="cd02869">
    <property type="entry name" value="PseudoU_synth_RluA_like"/>
    <property type="match status" value="1"/>
</dbReference>
<evidence type="ECO:0000313" key="5">
    <source>
        <dbReference type="EMBL" id="GFE80564.1"/>
    </source>
</evidence>
<dbReference type="HAMAP" id="MF_00469">
    <property type="entry name" value="TrhO"/>
    <property type="match status" value="1"/>
</dbReference>
<dbReference type="PANTHER" id="PTHR43268:SF3">
    <property type="entry name" value="RHODANESE-LIKE DOMAIN-CONTAINING PROTEIN 7-RELATED"/>
    <property type="match status" value="1"/>
</dbReference>
<dbReference type="RefSeq" id="WP_161812232.1">
    <property type="nucleotide sequence ID" value="NZ_BLJN01000002.1"/>
</dbReference>
<dbReference type="InterPro" id="IPR020103">
    <property type="entry name" value="PsdUridine_synth_cat_dom_sf"/>
</dbReference>
<dbReference type="GO" id="GO:0009982">
    <property type="term" value="F:pseudouridine synthase activity"/>
    <property type="evidence" value="ECO:0007669"/>
    <property type="project" value="InterPro"/>
</dbReference>
<dbReference type="InterPro" id="IPR001763">
    <property type="entry name" value="Rhodanese-like_dom"/>
</dbReference>
<feature type="domain" description="Rhodanese" evidence="4">
    <location>
        <begin position="124"/>
        <end position="218"/>
    </location>
</feature>
<proteinExistence type="inferred from homology"/>
<comment type="similarity">
    <text evidence="2">Belongs to the TrhO family.</text>
</comment>
<dbReference type="Proteomes" id="UP000445000">
    <property type="component" value="Unassembled WGS sequence"/>
</dbReference>
<comment type="catalytic activity">
    <reaction evidence="2">
        <text>uridine(34) in tRNA + AH2 + O2 = 5-hydroxyuridine(34) in tRNA + A + H2O</text>
        <dbReference type="Rhea" id="RHEA:64224"/>
        <dbReference type="Rhea" id="RHEA-COMP:11727"/>
        <dbReference type="Rhea" id="RHEA-COMP:13381"/>
        <dbReference type="ChEBI" id="CHEBI:13193"/>
        <dbReference type="ChEBI" id="CHEBI:15377"/>
        <dbReference type="ChEBI" id="CHEBI:15379"/>
        <dbReference type="ChEBI" id="CHEBI:17499"/>
        <dbReference type="ChEBI" id="CHEBI:65315"/>
        <dbReference type="ChEBI" id="CHEBI:136877"/>
    </reaction>
</comment>
<dbReference type="Pfam" id="PF00849">
    <property type="entry name" value="PseudoU_synth_2"/>
    <property type="match status" value="1"/>
</dbReference>
<evidence type="ECO:0000259" key="4">
    <source>
        <dbReference type="PROSITE" id="PS50206"/>
    </source>
</evidence>
<dbReference type="Pfam" id="PF00581">
    <property type="entry name" value="Rhodanese"/>
    <property type="match status" value="1"/>
</dbReference>
<dbReference type="NCBIfam" id="NF003703">
    <property type="entry name" value="PRK05320.1"/>
    <property type="match status" value="1"/>
</dbReference>
<dbReference type="SUPFAM" id="SSF55120">
    <property type="entry name" value="Pseudouridine synthase"/>
    <property type="match status" value="1"/>
</dbReference>
<protein>
    <recommendedName>
        <fullName evidence="2">tRNA uridine(34) hydroxylase</fullName>
        <ecNumber evidence="2">1.14.-.-</ecNumber>
    </recommendedName>
    <alternativeName>
        <fullName evidence="2">tRNA hydroxylation protein O</fullName>
    </alternativeName>
</protein>
<dbReference type="NCBIfam" id="TIGR00005">
    <property type="entry name" value="rluA_subfam"/>
    <property type="match status" value="1"/>
</dbReference>
<dbReference type="GO" id="GO:0140098">
    <property type="term" value="F:catalytic activity, acting on RNA"/>
    <property type="evidence" value="ECO:0007669"/>
    <property type="project" value="UniProtKB-ARBA"/>
</dbReference>
<evidence type="ECO:0000256" key="1">
    <source>
        <dbReference type="ARBA" id="ARBA00010876"/>
    </source>
</evidence>
<name>A0A829YB24_9GAMM</name>
<sequence>MEPVVNIAAYKFLPLEGLKALRTRLQDLCKEAELKGSILLSPEGINLFVAGGGPQIERLLAELRSWPGLADLQPKFSQTDHQPFNRMLVRIKQEIIAFGVPGIDPARRTSPKLAATQLKQWLDEGRPLTLLDTRNDYEIKLGTFKNALPIGIDHFRDFPEAVARLPEELKEQTVVMFCTGGIRCEKAGPYMEQAGFKHILQLDGGILKYFEEVGGDYYDGECFVFDQRVGLDPKLGETHSTQCFHCQSPLTPAEQAHPHYVPGKSCQYCYKTPAEQMALNIERRHEVIRKLTHPLPGSQPYDHFKPVNVPVDCDGQTIVEALHRVVRHIPIEVWERKCADGLVLTADHEPVAATHRVKSGERYLHRLPAVIEPAVNMDVRILHEDEAIVVVNKPAPLPVHSGGRFYRNTLQWLLFDVYAPQKLRPAHRLDANTTGIQVLTRTRHFAGRVQDQFAQMQVEKVYLVRVNGHPEADEFTCEMPISKEPGKLGSRSVDPAAGLPAHTDFRVLRRFSDGTALLEARPRTGRTNQIRIHIAHLGWPVCGDPAYLAGSEVGETQTLSIDAPPLCLHAFELTLRHPVTRQPMTFRAPPPAWAEDQFFCNVG</sequence>
<keyword evidence="6" id="KW-1185">Reference proteome</keyword>
<dbReference type="Gene3D" id="3.40.250.10">
    <property type="entry name" value="Rhodanese-like domain"/>
    <property type="match status" value="1"/>
</dbReference>
<dbReference type="GO" id="GO:0001522">
    <property type="term" value="P:pseudouridine synthesis"/>
    <property type="evidence" value="ECO:0007669"/>
    <property type="project" value="InterPro"/>
</dbReference>
<feature type="active site" evidence="3">
    <location>
        <position position="430"/>
    </location>
</feature>
<dbReference type="GO" id="GO:0003723">
    <property type="term" value="F:RNA binding"/>
    <property type="evidence" value="ECO:0007669"/>
    <property type="project" value="InterPro"/>
</dbReference>
<dbReference type="InterPro" id="IPR040503">
    <property type="entry name" value="TRHO_N"/>
</dbReference>
<dbReference type="InterPro" id="IPR020936">
    <property type="entry name" value="TrhO"/>
</dbReference>
<dbReference type="Gene3D" id="3.30.2350.10">
    <property type="entry name" value="Pseudouridine synthase"/>
    <property type="match status" value="1"/>
</dbReference>
<organism evidence="5 6">
    <name type="scientific">Steroidobacter agaridevorans</name>
    <dbReference type="NCBI Taxonomy" id="2695856"/>
    <lineage>
        <taxon>Bacteria</taxon>
        <taxon>Pseudomonadati</taxon>
        <taxon>Pseudomonadota</taxon>
        <taxon>Gammaproteobacteria</taxon>
        <taxon>Steroidobacterales</taxon>
        <taxon>Steroidobacteraceae</taxon>
        <taxon>Steroidobacter</taxon>
    </lineage>
</organism>
<keyword evidence="2" id="KW-0560">Oxidoreductase</keyword>
<dbReference type="EC" id="1.14.-.-" evidence="2"/>
<dbReference type="SMART" id="SM00450">
    <property type="entry name" value="RHOD"/>
    <property type="match status" value="1"/>
</dbReference>
<dbReference type="SUPFAM" id="SSF52821">
    <property type="entry name" value="Rhodanese/Cell cycle control phosphatase"/>
    <property type="match status" value="1"/>
</dbReference>
<dbReference type="EMBL" id="BLJN01000002">
    <property type="protein sequence ID" value="GFE80564.1"/>
    <property type="molecule type" value="Genomic_DNA"/>
</dbReference>
<dbReference type="InterPro" id="IPR036873">
    <property type="entry name" value="Rhodanese-like_dom_sf"/>
</dbReference>
<evidence type="ECO:0000256" key="3">
    <source>
        <dbReference type="PIRSR" id="PIRSR606225-1"/>
    </source>
</evidence>
<dbReference type="InterPro" id="IPR006225">
    <property type="entry name" value="PsdUridine_synth_RluC/D"/>
</dbReference>
<evidence type="ECO:0000313" key="6">
    <source>
        <dbReference type="Proteomes" id="UP000445000"/>
    </source>
</evidence>
<gene>
    <name evidence="2" type="primary">trhO</name>
    <name evidence="5" type="ORF">GCM10011487_25640</name>
</gene>
<reference evidence="6" key="1">
    <citation type="submission" date="2020-01" db="EMBL/GenBank/DDBJ databases">
        <title>'Steroidobacter agaridevorans' sp. nov., agar-degrading bacteria isolated from rhizosphere soils.</title>
        <authorList>
            <person name="Ikenaga M."/>
            <person name="Kataoka M."/>
            <person name="Murouchi A."/>
            <person name="Katsuragi S."/>
            <person name="Sakai M."/>
        </authorList>
    </citation>
    <scope>NUCLEOTIDE SEQUENCE [LARGE SCALE GENOMIC DNA]</scope>
    <source>
        <strain evidence="6">YU21-B</strain>
    </source>
</reference>
<dbReference type="PANTHER" id="PTHR43268">
    <property type="entry name" value="THIOSULFATE SULFURTRANSFERASE/RHODANESE-LIKE DOMAIN-CONTAINING PROTEIN 2"/>
    <property type="match status" value="1"/>
</dbReference>
<dbReference type="Pfam" id="PF17773">
    <property type="entry name" value="UPF0176_N"/>
    <property type="match status" value="1"/>
</dbReference>
<comment type="function">
    <text evidence="2">Catalyzes oxygen-dependent 5-hydroxyuridine (ho5U) modification at position 34 in tRNAs.</text>
</comment>